<reference evidence="1" key="1">
    <citation type="journal article" date="2023" name="Plant Biotechnol. J.">
        <title>Chromosome-level wild Hevea brasiliensis genome provides new tools for genomic-assisted breeding and valuable loci to elevate rubber yield.</title>
        <authorList>
            <person name="Cheng H."/>
            <person name="Song X."/>
            <person name="Hu Y."/>
            <person name="Wu T."/>
            <person name="Yang Q."/>
            <person name="An Z."/>
            <person name="Feng S."/>
            <person name="Deng Z."/>
            <person name="Wu W."/>
            <person name="Zeng X."/>
            <person name="Tu M."/>
            <person name="Wang X."/>
            <person name="Huang H."/>
        </authorList>
    </citation>
    <scope>NUCLEOTIDE SEQUENCE</scope>
    <source>
        <strain evidence="1">MT/VB/25A 57/8</strain>
    </source>
</reference>
<evidence type="ECO:0000313" key="2">
    <source>
        <dbReference type="Proteomes" id="UP001174677"/>
    </source>
</evidence>
<comment type="caution">
    <text evidence="1">The sequence shown here is derived from an EMBL/GenBank/DDBJ whole genome shotgun (WGS) entry which is preliminary data.</text>
</comment>
<protein>
    <submittedName>
        <fullName evidence="1">Uncharacterized protein</fullName>
    </submittedName>
</protein>
<accession>A0ABQ9KSW7</accession>
<name>A0ABQ9KSW7_HEVBR</name>
<dbReference type="Gene3D" id="3.40.50.300">
    <property type="entry name" value="P-loop containing nucleotide triphosphate hydrolases"/>
    <property type="match status" value="1"/>
</dbReference>
<dbReference type="EMBL" id="JARPOI010000016">
    <property type="protein sequence ID" value="KAJ9147320.1"/>
    <property type="molecule type" value="Genomic_DNA"/>
</dbReference>
<dbReference type="InterPro" id="IPR027417">
    <property type="entry name" value="P-loop_NTPase"/>
</dbReference>
<evidence type="ECO:0000313" key="1">
    <source>
        <dbReference type="EMBL" id="KAJ9147320.1"/>
    </source>
</evidence>
<sequence>MDIEVDNFDWRQTSSLVNNSEIYGRDVEIEELINKLLSNSDDFSTTLAQLVYNDGRAENYFDLRIWVCVSDDFEIGRLTRAIIESIDGSP</sequence>
<organism evidence="1 2">
    <name type="scientific">Hevea brasiliensis</name>
    <name type="common">Para rubber tree</name>
    <name type="synonym">Siphonia brasiliensis</name>
    <dbReference type="NCBI Taxonomy" id="3981"/>
    <lineage>
        <taxon>Eukaryota</taxon>
        <taxon>Viridiplantae</taxon>
        <taxon>Streptophyta</taxon>
        <taxon>Embryophyta</taxon>
        <taxon>Tracheophyta</taxon>
        <taxon>Spermatophyta</taxon>
        <taxon>Magnoliopsida</taxon>
        <taxon>eudicotyledons</taxon>
        <taxon>Gunneridae</taxon>
        <taxon>Pentapetalae</taxon>
        <taxon>rosids</taxon>
        <taxon>fabids</taxon>
        <taxon>Malpighiales</taxon>
        <taxon>Euphorbiaceae</taxon>
        <taxon>Crotonoideae</taxon>
        <taxon>Micrandreae</taxon>
        <taxon>Hevea</taxon>
    </lineage>
</organism>
<gene>
    <name evidence="1" type="ORF">P3X46_029494</name>
</gene>
<keyword evidence="2" id="KW-1185">Reference proteome</keyword>
<dbReference type="SUPFAM" id="SSF52540">
    <property type="entry name" value="P-loop containing nucleoside triphosphate hydrolases"/>
    <property type="match status" value="1"/>
</dbReference>
<dbReference type="Proteomes" id="UP001174677">
    <property type="component" value="Chromosome 16"/>
</dbReference>
<proteinExistence type="predicted"/>